<organism evidence="1 2">
    <name type="scientific">Neptunicoccus cionae</name>
    <dbReference type="NCBI Taxonomy" id="2035344"/>
    <lineage>
        <taxon>Bacteria</taxon>
        <taxon>Pseudomonadati</taxon>
        <taxon>Pseudomonadota</taxon>
        <taxon>Alphaproteobacteria</taxon>
        <taxon>Rhodobacterales</taxon>
        <taxon>Paracoccaceae</taxon>
        <taxon>Neptunicoccus</taxon>
    </lineage>
</organism>
<evidence type="ECO:0000313" key="2">
    <source>
        <dbReference type="Proteomes" id="UP000628017"/>
    </source>
</evidence>
<dbReference type="InterPro" id="IPR036412">
    <property type="entry name" value="HAD-like_sf"/>
</dbReference>
<dbReference type="InterPro" id="IPR006357">
    <property type="entry name" value="HAD-SF_hydro_IIA"/>
</dbReference>
<dbReference type="EMBL" id="BMKA01000004">
    <property type="protein sequence ID" value="GGA26454.1"/>
    <property type="molecule type" value="Genomic_DNA"/>
</dbReference>
<proteinExistence type="predicted"/>
<reference evidence="1" key="2">
    <citation type="submission" date="2020-09" db="EMBL/GenBank/DDBJ databases">
        <authorList>
            <person name="Sun Q."/>
            <person name="Zhou Y."/>
        </authorList>
    </citation>
    <scope>NUCLEOTIDE SEQUENCE</scope>
    <source>
        <strain evidence="1">CGMCC 1.15880</strain>
    </source>
</reference>
<reference evidence="1" key="1">
    <citation type="journal article" date="2014" name="Int. J. Syst. Evol. Microbiol.">
        <title>Complete genome sequence of Corynebacterium casei LMG S-19264T (=DSM 44701T), isolated from a smear-ripened cheese.</title>
        <authorList>
            <consortium name="US DOE Joint Genome Institute (JGI-PGF)"/>
            <person name="Walter F."/>
            <person name="Albersmeier A."/>
            <person name="Kalinowski J."/>
            <person name="Ruckert C."/>
        </authorList>
    </citation>
    <scope>NUCLEOTIDE SEQUENCE</scope>
    <source>
        <strain evidence="1">CGMCC 1.15880</strain>
    </source>
</reference>
<dbReference type="GO" id="GO:0016791">
    <property type="term" value="F:phosphatase activity"/>
    <property type="evidence" value="ECO:0007669"/>
    <property type="project" value="TreeGrafter"/>
</dbReference>
<dbReference type="Pfam" id="PF13344">
    <property type="entry name" value="Hydrolase_6"/>
    <property type="match status" value="1"/>
</dbReference>
<dbReference type="Proteomes" id="UP000628017">
    <property type="component" value="Unassembled WGS sequence"/>
</dbReference>
<gene>
    <name evidence="1" type="ORF">GCM10011498_29250</name>
</gene>
<dbReference type="Pfam" id="PF13242">
    <property type="entry name" value="Hydrolase_like"/>
    <property type="match status" value="1"/>
</dbReference>
<dbReference type="PANTHER" id="PTHR19288:SF90">
    <property type="entry name" value="OS08G0542600 PROTEIN"/>
    <property type="match status" value="1"/>
</dbReference>
<name>A0A916R199_9RHOB</name>
<dbReference type="SUPFAM" id="SSF56784">
    <property type="entry name" value="HAD-like"/>
    <property type="match status" value="1"/>
</dbReference>
<accession>A0A916R199</accession>
<comment type="caution">
    <text evidence="1">The sequence shown here is derived from an EMBL/GenBank/DDBJ whole genome shotgun (WGS) entry which is preliminary data.</text>
</comment>
<dbReference type="InterPro" id="IPR023214">
    <property type="entry name" value="HAD_sf"/>
</dbReference>
<dbReference type="RefSeq" id="WP_229678572.1">
    <property type="nucleotide sequence ID" value="NZ_BMKA01000004.1"/>
</dbReference>
<sequence length="306" mass="32954">MIDHPNAQARAQWVFEAYEKVRPRLPQVAFSCVPKTADSLEQVAEPYDLILFDAYGVLNIGETAIAGAPERIASLRAAGKSVMVVSNSAGYPKATMMERYARLGFDFTEPEVVTSREALLHHLSDCAPRHWGVMLNPAYGTAEFETHRISFLADDPVLYDQVDGFLLVGSDGWTDHRQSLLEGSIARNQRPVIVGNPDIVAPREDGLSREPGFFAHALADATGGEPVFLGKPFGSVFERALARQSKAPEAARILMVGDTLHTDILGGGLIGVSTALVTGFGAHSGADPQALIARSGIVPDFIIPHI</sequence>
<dbReference type="Gene3D" id="3.40.50.1000">
    <property type="entry name" value="HAD superfamily/HAD-like"/>
    <property type="match status" value="2"/>
</dbReference>
<dbReference type="GO" id="GO:0005737">
    <property type="term" value="C:cytoplasm"/>
    <property type="evidence" value="ECO:0007669"/>
    <property type="project" value="TreeGrafter"/>
</dbReference>
<keyword evidence="2" id="KW-1185">Reference proteome</keyword>
<dbReference type="AlphaFoldDB" id="A0A916R199"/>
<dbReference type="PANTHER" id="PTHR19288">
    <property type="entry name" value="4-NITROPHENYLPHOSPHATASE-RELATED"/>
    <property type="match status" value="1"/>
</dbReference>
<evidence type="ECO:0000313" key="1">
    <source>
        <dbReference type="EMBL" id="GGA26454.1"/>
    </source>
</evidence>
<protein>
    <submittedName>
        <fullName evidence="1">Haloacid dehalogenase</fullName>
    </submittedName>
</protein>